<dbReference type="Pfam" id="PF00359">
    <property type="entry name" value="PTS_EIIA_2"/>
    <property type="match status" value="1"/>
</dbReference>
<dbReference type="InterPro" id="IPR016152">
    <property type="entry name" value="PTrfase/Anion_transptr"/>
</dbReference>
<dbReference type="CDD" id="cd00211">
    <property type="entry name" value="PTS_IIA_fru"/>
    <property type="match status" value="1"/>
</dbReference>
<evidence type="ECO:0000259" key="1">
    <source>
        <dbReference type="PROSITE" id="PS51094"/>
    </source>
</evidence>
<keyword evidence="3" id="KW-1185">Reference proteome</keyword>
<gene>
    <name evidence="2" type="ORF">ATN00_11585</name>
</gene>
<reference evidence="2 3" key="1">
    <citation type="submission" date="2015-11" db="EMBL/GenBank/DDBJ databases">
        <title>A Two-component Flavoprotein Monooxygenase System MeaXY Responsible for para-Hydroxylation of 2-Methyl-6-ethylaniline and 2,6-Diethylaniline in Sphingobium baderi DE-13.</title>
        <authorList>
            <person name="Cheng M."/>
            <person name="Meng Q."/>
            <person name="Yang Y."/>
            <person name="Chu C."/>
            <person name="Yan X."/>
            <person name="He J."/>
            <person name="Li S."/>
        </authorList>
    </citation>
    <scope>NUCLEOTIDE SEQUENCE [LARGE SCALE GENOMIC DNA]</scope>
    <source>
        <strain evidence="2 3">DE-13</strain>
    </source>
</reference>
<dbReference type="EMBL" id="CP013264">
    <property type="protein sequence ID" value="ALR20843.1"/>
    <property type="molecule type" value="Genomic_DNA"/>
</dbReference>
<dbReference type="InterPro" id="IPR051541">
    <property type="entry name" value="PTS_SugarTrans_NitroReg"/>
</dbReference>
<dbReference type="GO" id="GO:0030295">
    <property type="term" value="F:protein kinase activator activity"/>
    <property type="evidence" value="ECO:0007669"/>
    <property type="project" value="TreeGrafter"/>
</dbReference>
<proteinExistence type="predicted"/>
<organism evidence="2 3">
    <name type="scientific">Sphingobium baderi</name>
    <dbReference type="NCBI Taxonomy" id="1332080"/>
    <lineage>
        <taxon>Bacteria</taxon>
        <taxon>Pseudomonadati</taxon>
        <taxon>Pseudomonadota</taxon>
        <taxon>Alphaproteobacteria</taxon>
        <taxon>Sphingomonadales</taxon>
        <taxon>Sphingomonadaceae</taxon>
        <taxon>Sphingobium</taxon>
    </lineage>
</organism>
<dbReference type="PROSITE" id="PS00372">
    <property type="entry name" value="PTS_EIIA_TYPE_2_HIS"/>
    <property type="match status" value="1"/>
</dbReference>
<evidence type="ECO:0000313" key="2">
    <source>
        <dbReference type="EMBL" id="ALR20843.1"/>
    </source>
</evidence>
<dbReference type="STRING" id="1332080.ATN00_11585"/>
<dbReference type="PROSITE" id="PS51094">
    <property type="entry name" value="PTS_EIIA_TYPE_2"/>
    <property type="match status" value="1"/>
</dbReference>
<dbReference type="SUPFAM" id="SSF55804">
    <property type="entry name" value="Phoshotransferase/anion transport protein"/>
    <property type="match status" value="1"/>
</dbReference>
<dbReference type="KEGG" id="sbd:ATN00_11585"/>
<keyword evidence="2" id="KW-0813">Transport</keyword>
<dbReference type="PANTHER" id="PTHR47738:SF1">
    <property type="entry name" value="NITROGEN REGULATORY PROTEIN"/>
    <property type="match status" value="1"/>
</dbReference>
<keyword evidence="2" id="KW-0762">Sugar transport</keyword>
<dbReference type="AlphaFoldDB" id="A0A0S3EZJ0"/>
<dbReference type="OrthoDB" id="95460at2"/>
<dbReference type="PANTHER" id="PTHR47738">
    <property type="entry name" value="PTS SYSTEM FRUCTOSE-LIKE EIIA COMPONENT-RELATED"/>
    <property type="match status" value="1"/>
</dbReference>
<accession>A0A0S3EZJ0</accession>
<name>A0A0S3EZJ0_9SPHN</name>
<feature type="domain" description="PTS EIIA type-2" evidence="1">
    <location>
        <begin position="5"/>
        <end position="148"/>
    </location>
</feature>
<dbReference type="RefSeq" id="WP_003168926.1">
    <property type="nucleotide sequence ID" value="NZ_CP013264.1"/>
</dbReference>
<dbReference type="InterPro" id="IPR002178">
    <property type="entry name" value="PTS_EIIA_type-2_dom"/>
</dbReference>
<evidence type="ECO:0000313" key="3">
    <source>
        <dbReference type="Proteomes" id="UP000056968"/>
    </source>
</evidence>
<sequence length="150" mass="15879">MNLSSAIAPEDVILDLSISTKAVLIKKLAAHAAARTGLTEETIHTALLGRERLGSTGIGHGVAMPHAPVPGLQASFAALMVLKKPIEFEAVDDLPVDVVFLLLSAPEGSNEYLKILAAVARRTRDEQVMKMLRGAKTATAAYSVLVEQPV</sequence>
<protein>
    <submittedName>
        <fullName evidence="2">PTS sugar transporter</fullName>
    </submittedName>
</protein>
<dbReference type="Proteomes" id="UP000056968">
    <property type="component" value="Chromosome"/>
</dbReference>
<dbReference type="Gene3D" id="3.40.930.10">
    <property type="entry name" value="Mannitol-specific EII, Chain A"/>
    <property type="match status" value="1"/>
</dbReference>